<evidence type="ECO:0000256" key="1">
    <source>
        <dbReference type="SAM" id="Phobius"/>
    </source>
</evidence>
<comment type="caution">
    <text evidence="2">The sequence shown here is derived from an EMBL/GenBank/DDBJ whole genome shotgun (WGS) entry which is preliminary data.</text>
</comment>
<dbReference type="PANTHER" id="PTHR36424:SF1">
    <property type="entry name" value="LOW AFFINITY K(+) TRANSPORTER 1-RELATED"/>
    <property type="match status" value="1"/>
</dbReference>
<dbReference type="EMBL" id="JAEUBE010000295">
    <property type="protein sequence ID" value="KAH3665474.1"/>
    <property type="molecule type" value="Genomic_DNA"/>
</dbReference>
<feature type="transmembrane region" description="Helical" evidence="1">
    <location>
        <begin position="33"/>
        <end position="58"/>
    </location>
</feature>
<reference evidence="2" key="1">
    <citation type="journal article" date="2021" name="Open Biol.">
        <title>Shared evolutionary footprints suggest mitochondrial oxidative damage underlies multiple complex I losses in fungi.</title>
        <authorList>
            <person name="Schikora-Tamarit M.A."/>
            <person name="Marcet-Houben M."/>
            <person name="Nosek J."/>
            <person name="Gabaldon T."/>
        </authorList>
    </citation>
    <scope>NUCLEOTIDE SEQUENCE</scope>
    <source>
        <strain evidence="2">CBS6075</strain>
    </source>
</reference>
<dbReference type="GeneID" id="70235623"/>
<dbReference type="Proteomes" id="UP000769157">
    <property type="component" value="Unassembled WGS sequence"/>
</dbReference>
<dbReference type="Pfam" id="PF16944">
    <property type="entry name" value="KCH"/>
    <property type="match status" value="1"/>
</dbReference>
<dbReference type="PANTHER" id="PTHR36424">
    <property type="entry name" value="PHEROMONE-REGULATED MEMBRANE PROTEIN 6"/>
    <property type="match status" value="1"/>
</dbReference>
<feature type="transmembrane region" description="Helical" evidence="1">
    <location>
        <begin position="206"/>
        <end position="236"/>
    </location>
</feature>
<keyword evidence="1" id="KW-1133">Transmembrane helix</keyword>
<organism evidence="2 3">
    <name type="scientific">Ogataea philodendri</name>
    <dbReference type="NCBI Taxonomy" id="1378263"/>
    <lineage>
        <taxon>Eukaryota</taxon>
        <taxon>Fungi</taxon>
        <taxon>Dikarya</taxon>
        <taxon>Ascomycota</taxon>
        <taxon>Saccharomycotina</taxon>
        <taxon>Pichiomycetes</taxon>
        <taxon>Pichiales</taxon>
        <taxon>Pichiaceae</taxon>
        <taxon>Ogataea</taxon>
    </lineage>
</organism>
<reference evidence="2" key="2">
    <citation type="submission" date="2021-01" db="EMBL/GenBank/DDBJ databases">
        <authorList>
            <person name="Schikora-Tamarit M.A."/>
        </authorList>
    </citation>
    <scope>NUCLEOTIDE SEQUENCE</scope>
    <source>
        <strain evidence="2">CBS6075</strain>
    </source>
</reference>
<sequence>MSTLKLVSRNTDEITFADLGEEHDYKKFDFWTLASYVGMLIELGLSIGFLASDIYTLIQIYALNDWDSYHAISYVPLLVYRVVFTVCIGLSMVWMIANWCYGAHIYKTNSIVRSHLNDMARQIHSLKSYERFCIYERSTTKSTFDWAALTIYRSFHFSIYLWLFADTPRQILNGATIAYSISNSFTSSDIVQIVVEIGKSNKREAVLLSFMTFSFVVWLIFTVKNILAVLGSFYIVPTVHGRHHMTLRKYCRSLVAGSVFELYEKHEMELRKKQQVLSKLDFKRDDPFDSKFDLQQPTYSKSAIEIKNVSNDSLPSFPEDPFNDVISVSHTKQNRALAEKLEIPYPQELVLNDSYSSDSGSFTQKSGSYASRKTSDHSISYRPVENPFADRNIYSSASLDQTLKRYT</sequence>
<evidence type="ECO:0008006" key="4">
    <source>
        <dbReference type="Google" id="ProtNLM"/>
    </source>
</evidence>
<dbReference type="GO" id="GO:0005886">
    <property type="term" value="C:plasma membrane"/>
    <property type="evidence" value="ECO:0007669"/>
    <property type="project" value="InterPro"/>
</dbReference>
<name>A0A9P8P6C1_9ASCO</name>
<evidence type="ECO:0000313" key="3">
    <source>
        <dbReference type="Proteomes" id="UP000769157"/>
    </source>
</evidence>
<proteinExistence type="predicted"/>
<dbReference type="GO" id="GO:0015079">
    <property type="term" value="F:potassium ion transmembrane transporter activity"/>
    <property type="evidence" value="ECO:0007669"/>
    <property type="project" value="InterPro"/>
</dbReference>
<accession>A0A9P8P6C1</accession>
<evidence type="ECO:0000313" key="2">
    <source>
        <dbReference type="EMBL" id="KAH3665474.1"/>
    </source>
</evidence>
<feature type="transmembrane region" description="Helical" evidence="1">
    <location>
        <begin position="78"/>
        <end position="101"/>
    </location>
</feature>
<dbReference type="AlphaFoldDB" id="A0A9P8P6C1"/>
<keyword evidence="3" id="KW-1185">Reference proteome</keyword>
<dbReference type="InterPro" id="IPR031606">
    <property type="entry name" value="Kch1/2"/>
</dbReference>
<dbReference type="RefSeq" id="XP_046060678.1">
    <property type="nucleotide sequence ID" value="XM_046204656.1"/>
</dbReference>
<keyword evidence="1" id="KW-0812">Transmembrane</keyword>
<gene>
    <name evidence="2" type="ORF">OGAPHI_003658</name>
</gene>
<dbReference type="OrthoDB" id="2128042at2759"/>
<keyword evidence="1" id="KW-0472">Membrane</keyword>
<protein>
    <recommendedName>
        <fullName evidence="4">Vacuolar membrane protein</fullName>
    </recommendedName>
</protein>